<reference evidence="4" key="1">
    <citation type="submission" date="2010-11" db="EMBL/GenBank/DDBJ databases">
        <title>The complete genome of Mahella australiensis DSM 15567.</title>
        <authorList>
            <consortium name="US DOE Joint Genome Institute (JGI-PGF)"/>
            <person name="Lucas S."/>
            <person name="Copeland A."/>
            <person name="Lapidus A."/>
            <person name="Bruce D."/>
            <person name="Goodwin L."/>
            <person name="Pitluck S."/>
            <person name="Kyrpides N."/>
            <person name="Mavromatis K."/>
            <person name="Pagani I."/>
            <person name="Ivanova N."/>
            <person name="Teshima H."/>
            <person name="Brettin T."/>
            <person name="Detter J.C."/>
            <person name="Han C."/>
            <person name="Tapia R."/>
            <person name="Land M."/>
            <person name="Hauser L."/>
            <person name="Markowitz V."/>
            <person name="Cheng J.-F."/>
            <person name="Hugenholtz P."/>
            <person name="Woyke T."/>
            <person name="Wu D."/>
            <person name="Spring S."/>
            <person name="Pukall R."/>
            <person name="Steenblock K."/>
            <person name="Schneider S."/>
            <person name="Klenk H.-P."/>
            <person name="Eisen J.A."/>
        </authorList>
    </citation>
    <scope>NUCLEOTIDE SEQUENCE [LARGE SCALE GENOMIC DNA]</scope>
    <source>
        <strain evidence="4">DSM 15567 / CIP 107919 / 50-1 BON</strain>
    </source>
</reference>
<reference evidence="3 4" key="2">
    <citation type="journal article" date="2011" name="Stand. Genomic Sci.">
        <title>Complete genome sequence of Mahella australiensis type strain (50-1 BON).</title>
        <authorList>
            <person name="Sikorski J."/>
            <person name="Teshima H."/>
            <person name="Nolan M."/>
            <person name="Lucas S."/>
            <person name="Hammon N."/>
            <person name="Deshpande S."/>
            <person name="Cheng J.F."/>
            <person name="Pitluck S."/>
            <person name="Liolios K."/>
            <person name="Pagani I."/>
            <person name="Ivanova N."/>
            <person name="Huntemann M."/>
            <person name="Mavromatis K."/>
            <person name="Ovchinikova G."/>
            <person name="Pati A."/>
            <person name="Tapia R."/>
            <person name="Han C."/>
            <person name="Goodwin L."/>
            <person name="Chen A."/>
            <person name="Palaniappan K."/>
            <person name="Land M."/>
            <person name="Hauser L."/>
            <person name="Ngatchou-Djao O.D."/>
            <person name="Rohde M."/>
            <person name="Pukall R."/>
            <person name="Spring S."/>
            <person name="Abt B."/>
            <person name="Goker M."/>
            <person name="Detter J.C."/>
            <person name="Woyke T."/>
            <person name="Bristow J."/>
            <person name="Markowitz V."/>
            <person name="Hugenholtz P."/>
            <person name="Eisen J.A."/>
            <person name="Kyrpides N.C."/>
            <person name="Klenk H.P."/>
            <person name="Lapidus A."/>
        </authorList>
    </citation>
    <scope>NUCLEOTIDE SEQUENCE [LARGE SCALE GENOMIC DNA]</scope>
    <source>
        <strain evidence="4">DSM 15567 / CIP 107919 / 50-1 BON</strain>
    </source>
</reference>
<feature type="domain" description="Glycosyl transferase family 1" evidence="1">
    <location>
        <begin position="189"/>
        <end position="350"/>
    </location>
</feature>
<feature type="domain" description="Glycosyltransferase subfamily 4-like N-terminal" evidence="2">
    <location>
        <begin position="14"/>
        <end position="178"/>
    </location>
</feature>
<protein>
    <submittedName>
        <fullName evidence="3">Glycosyl transferase group 1</fullName>
    </submittedName>
</protein>
<dbReference type="Gene3D" id="3.40.50.2000">
    <property type="entry name" value="Glycogen Phosphorylase B"/>
    <property type="match status" value="2"/>
</dbReference>
<keyword evidence="3" id="KW-0808">Transferase</keyword>
<name>F3ZXP8_MAHA5</name>
<dbReference type="OrthoDB" id="9802525at2"/>
<organism evidence="3 4">
    <name type="scientific">Mahella australiensis (strain DSM 15567 / CIP 107919 / 50-1 BON)</name>
    <dbReference type="NCBI Taxonomy" id="697281"/>
    <lineage>
        <taxon>Bacteria</taxon>
        <taxon>Bacillati</taxon>
        <taxon>Bacillota</taxon>
        <taxon>Clostridia</taxon>
        <taxon>Thermoanaerobacterales</taxon>
        <taxon>Thermoanaerobacterales Family IV. Incertae Sedis</taxon>
        <taxon>Mahella</taxon>
    </lineage>
</organism>
<dbReference type="InterPro" id="IPR050194">
    <property type="entry name" value="Glycosyltransferase_grp1"/>
</dbReference>
<dbReference type="Pfam" id="PF13439">
    <property type="entry name" value="Glyco_transf_4"/>
    <property type="match status" value="1"/>
</dbReference>
<dbReference type="Proteomes" id="UP000008457">
    <property type="component" value="Chromosome"/>
</dbReference>
<dbReference type="HOGENOM" id="CLU_009583_2_0_9"/>
<dbReference type="SUPFAM" id="SSF53756">
    <property type="entry name" value="UDP-Glycosyltransferase/glycogen phosphorylase"/>
    <property type="match status" value="1"/>
</dbReference>
<dbReference type="eggNOG" id="COG0438">
    <property type="taxonomic scope" value="Bacteria"/>
</dbReference>
<dbReference type="Pfam" id="PF00534">
    <property type="entry name" value="Glycos_transf_1"/>
    <property type="match status" value="1"/>
</dbReference>
<dbReference type="InterPro" id="IPR028098">
    <property type="entry name" value="Glyco_trans_4-like_N"/>
</dbReference>
<sequence>MKIALFTDSFLPQINGVSAVLGQMINYFNQNNIDYMVFAPEYKGYCKDEDNIQRLSSFRFVFYPESRFALPNYSTIKKQLDIYKPDVIHIMTPFSMGICGLIYAMEHPIPVVATYNTNYAEQIKSYKIPIADSVIWQYLRWFYSRCKTVCCPSSASKAQLDKHGINNALVFPNGVDIQQFNPVYRDDNWRSKMGVNGKMALLYVGRMSKDKNLSVLIDTMNILNSRGYEQNIRLIMVGDGPIKDKLARHAPENVCFTGYMRTPQLSIAYASSDIFIFPSYIETFGNVALEAMSAGLPVIGAKGSGCMDIIQNGFTGMLCNHWSPVAFADAVETMIKNEQLMQSMAQNARAAAIQYDWDNIMSRYMYLYSIADSLQKELLWKKQTQKLYRLARRSYIKGRRFMERFHFMI</sequence>
<proteinExistence type="predicted"/>
<dbReference type="PANTHER" id="PTHR45947:SF3">
    <property type="entry name" value="SULFOQUINOVOSYL TRANSFERASE SQD2"/>
    <property type="match status" value="1"/>
</dbReference>
<evidence type="ECO:0000259" key="1">
    <source>
        <dbReference type="Pfam" id="PF00534"/>
    </source>
</evidence>
<evidence type="ECO:0000259" key="2">
    <source>
        <dbReference type="Pfam" id="PF13439"/>
    </source>
</evidence>
<dbReference type="InterPro" id="IPR001296">
    <property type="entry name" value="Glyco_trans_1"/>
</dbReference>
<dbReference type="KEGG" id="mas:Mahau_0339"/>
<dbReference type="RefSeq" id="WP_013779988.1">
    <property type="nucleotide sequence ID" value="NC_015520.1"/>
</dbReference>
<evidence type="ECO:0000313" key="4">
    <source>
        <dbReference type="Proteomes" id="UP000008457"/>
    </source>
</evidence>
<dbReference type="AlphaFoldDB" id="F3ZXP8"/>
<keyword evidence="4" id="KW-1185">Reference proteome</keyword>
<dbReference type="CDD" id="cd03814">
    <property type="entry name" value="GT4-like"/>
    <property type="match status" value="1"/>
</dbReference>
<accession>F3ZXP8</accession>
<dbReference type="EMBL" id="CP002360">
    <property type="protein sequence ID" value="AEE95555.1"/>
    <property type="molecule type" value="Genomic_DNA"/>
</dbReference>
<evidence type="ECO:0000313" key="3">
    <source>
        <dbReference type="EMBL" id="AEE95555.1"/>
    </source>
</evidence>
<dbReference type="GO" id="GO:0016758">
    <property type="term" value="F:hexosyltransferase activity"/>
    <property type="evidence" value="ECO:0007669"/>
    <property type="project" value="TreeGrafter"/>
</dbReference>
<dbReference type="PANTHER" id="PTHR45947">
    <property type="entry name" value="SULFOQUINOVOSYL TRANSFERASE SQD2"/>
    <property type="match status" value="1"/>
</dbReference>
<gene>
    <name evidence="3" type="ordered locus">Mahau_0339</name>
</gene>
<dbReference type="STRING" id="697281.Mahau_0339"/>